<evidence type="ECO:0000313" key="2">
    <source>
        <dbReference type="EMBL" id="GIX76509.1"/>
    </source>
</evidence>
<feature type="compositionally biased region" description="Basic and acidic residues" evidence="1">
    <location>
        <begin position="169"/>
        <end position="184"/>
    </location>
</feature>
<dbReference type="Proteomes" id="UP001054945">
    <property type="component" value="Unassembled WGS sequence"/>
</dbReference>
<organism evidence="2 3">
    <name type="scientific">Caerostris extrusa</name>
    <name type="common">Bark spider</name>
    <name type="synonym">Caerostris bankana</name>
    <dbReference type="NCBI Taxonomy" id="172846"/>
    <lineage>
        <taxon>Eukaryota</taxon>
        <taxon>Metazoa</taxon>
        <taxon>Ecdysozoa</taxon>
        <taxon>Arthropoda</taxon>
        <taxon>Chelicerata</taxon>
        <taxon>Arachnida</taxon>
        <taxon>Araneae</taxon>
        <taxon>Araneomorphae</taxon>
        <taxon>Entelegynae</taxon>
        <taxon>Araneoidea</taxon>
        <taxon>Araneidae</taxon>
        <taxon>Caerostris</taxon>
    </lineage>
</organism>
<reference evidence="2 3" key="1">
    <citation type="submission" date="2021-06" db="EMBL/GenBank/DDBJ databases">
        <title>Caerostris extrusa draft genome.</title>
        <authorList>
            <person name="Kono N."/>
            <person name="Arakawa K."/>
        </authorList>
    </citation>
    <scope>NUCLEOTIDE SEQUENCE [LARGE SCALE GENOMIC DNA]</scope>
</reference>
<gene>
    <name evidence="2" type="primary">AVEN_58704_1</name>
    <name evidence="2" type="ORF">CEXT_173311</name>
</gene>
<comment type="caution">
    <text evidence="2">The sequence shown here is derived from an EMBL/GenBank/DDBJ whole genome shotgun (WGS) entry which is preliminary data.</text>
</comment>
<accession>A0AAV4MVQ6</accession>
<protein>
    <submittedName>
        <fullName evidence="2">Uncharacterized protein</fullName>
    </submittedName>
</protein>
<evidence type="ECO:0000313" key="3">
    <source>
        <dbReference type="Proteomes" id="UP001054945"/>
    </source>
</evidence>
<name>A0AAV4MVQ6_CAEEX</name>
<dbReference type="AlphaFoldDB" id="A0AAV4MVQ6"/>
<feature type="region of interest" description="Disordered" evidence="1">
    <location>
        <begin position="168"/>
        <end position="190"/>
    </location>
</feature>
<proteinExistence type="predicted"/>
<evidence type="ECO:0000256" key="1">
    <source>
        <dbReference type="SAM" id="MobiDB-lite"/>
    </source>
</evidence>
<keyword evidence="3" id="KW-1185">Reference proteome</keyword>
<sequence>MAPKVNAEDRVKEQMYGRPLTGPTYIERIRQNYRDLQRRLIESLGVLDFRISSDLGSVNIQNKGLKSAVDVSLPPIKLSVSSNAALKETMDPDKTKIVTSESINLPKQLGVALPRFTSNLKVGDSELNLKSNLDTILLPDLPVQISENEQKRIEELAIGDIIVSSTEETPVKSEELPEPKENDFSMRMGGGVKNWETKQLDKVTKKHWGEKSDGRNLKRLRSEIGNSNFLNKEKLKFAPRLDNKLKFPSKFSHNKLVKRTMKDDKWSFDTKVLPPDVADYMKTLSKQSSGRFSQKEAVKEKRNNNLEEMSNWVVESPIIDIESLENNFKKRESLNPIRHKLGDDQVHFKESEISVEHDLSNENEQGRKIEESSKMEQRKASEPSKTKETIPKGRILAISCILRIHSTNLLKI</sequence>
<feature type="region of interest" description="Disordered" evidence="1">
    <location>
        <begin position="354"/>
        <end position="388"/>
    </location>
</feature>
<dbReference type="EMBL" id="BPLR01002667">
    <property type="protein sequence ID" value="GIX76509.1"/>
    <property type="molecule type" value="Genomic_DNA"/>
</dbReference>